<proteinExistence type="predicted"/>
<feature type="domain" description="Dynein heavy chain ATP-binding dynein motor region" evidence="3">
    <location>
        <begin position="491"/>
        <end position="732"/>
    </location>
</feature>
<organism evidence="6">
    <name type="scientific">Trepomonas sp. PC1</name>
    <dbReference type="NCBI Taxonomy" id="1076344"/>
    <lineage>
        <taxon>Eukaryota</taxon>
        <taxon>Metamonada</taxon>
        <taxon>Diplomonadida</taxon>
        <taxon>Hexamitidae</taxon>
        <taxon>Hexamitinae</taxon>
        <taxon>Trepomonas</taxon>
    </lineage>
</organism>
<feature type="domain" description="Dynein heavy chain C-terminal" evidence="5">
    <location>
        <begin position="1277"/>
        <end position="1539"/>
    </location>
</feature>
<dbReference type="InterPro" id="IPR026983">
    <property type="entry name" value="DHC"/>
</dbReference>
<dbReference type="Gene3D" id="1.10.8.720">
    <property type="entry name" value="Region D6 of dynein motor"/>
    <property type="match status" value="1"/>
</dbReference>
<dbReference type="Gene3D" id="6.10.140.1060">
    <property type="match status" value="1"/>
</dbReference>
<dbReference type="GO" id="GO:0007018">
    <property type="term" value="P:microtubule-based movement"/>
    <property type="evidence" value="ECO:0007669"/>
    <property type="project" value="InterPro"/>
</dbReference>
<dbReference type="GO" id="GO:0045505">
    <property type="term" value="F:dynein intermediate chain binding"/>
    <property type="evidence" value="ECO:0007669"/>
    <property type="project" value="InterPro"/>
</dbReference>
<dbReference type="InterPro" id="IPR027417">
    <property type="entry name" value="P-loop_NTPase"/>
</dbReference>
<dbReference type="InterPro" id="IPR041658">
    <property type="entry name" value="AAA_lid_11"/>
</dbReference>
<dbReference type="GO" id="GO:0051959">
    <property type="term" value="F:dynein light intermediate chain binding"/>
    <property type="evidence" value="ECO:0007669"/>
    <property type="project" value="InterPro"/>
</dbReference>
<reference evidence="6" key="1">
    <citation type="submission" date="2015-07" db="EMBL/GenBank/DDBJ databases">
        <title>Adaptation to a free-living lifestyle via gene acquisitions in the diplomonad Trepomonas sp. PC1.</title>
        <authorList>
            <person name="Xu F."/>
            <person name="Jerlstrom-Hultqvist J."/>
            <person name="Kolisko M."/>
            <person name="Simpson A.G.B."/>
            <person name="Roger A.J."/>
            <person name="Svard S.G."/>
            <person name="Andersson J.O."/>
        </authorList>
    </citation>
    <scope>NUCLEOTIDE SEQUENCE</scope>
    <source>
        <strain evidence="6">PC1</strain>
    </source>
</reference>
<protein>
    <submittedName>
        <fullName evidence="6">Dynein heavy chain</fullName>
    </submittedName>
</protein>
<name>A0A146K486_9EUKA</name>
<feature type="domain" description="Dynein heavy chain AAA lid" evidence="4">
    <location>
        <begin position="1129"/>
        <end position="1257"/>
    </location>
</feature>
<dbReference type="PANTHER" id="PTHR45703">
    <property type="entry name" value="DYNEIN HEAVY CHAIN"/>
    <property type="match status" value="1"/>
</dbReference>
<dbReference type="InterPro" id="IPR024743">
    <property type="entry name" value="Dynein_HC_stalk"/>
</dbReference>
<dbReference type="Gene3D" id="1.20.1270.280">
    <property type="match status" value="1"/>
</dbReference>
<accession>A0A146K486</accession>
<dbReference type="InterPro" id="IPR043160">
    <property type="entry name" value="Dynein_C_barrel"/>
</dbReference>
<feature type="coiled-coil region" evidence="1">
    <location>
        <begin position="679"/>
        <end position="752"/>
    </location>
</feature>
<dbReference type="Gene3D" id="1.10.8.1220">
    <property type="match status" value="1"/>
</dbReference>
<dbReference type="InterPro" id="IPR042219">
    <property type="entry name" value="AAA_lid_11_sf"/>
</dbReference>
<evidence type="ECO:0000313" key="6">
    <source>
        <dbReference type="EMBL" id="JAP91477.1"/>
    </source>
</evidence>
<dbReference type="InterPro" id="IPR035706">
    <property type="entry name" value="AAA_9"/>
</dbReference>
<sequence>LLQEIDFSGENIDEEANNQNLLSLVRHLSNPAISEKDVDQVLCENIQNQTINQRIQKAFVLMHKTAQTIIKQVEEFRPNAIPPQFIDGASTKLATPRHFVRTIQCLKQTWNKALKMQKEAFSHVSKGLTVLKETQSEVQKMQEELSKATILLNAAKADADQKLSEMVIKKQEAQTKQNIANELIHTIGIKTNEIVSKKGPIMQELAEAQPAVENAKKAISDIDKRKLDELKMMTKPPELIRLALEAVLLIVGSDSERGDTSWDNVRKAMRKPEFLKNMLDYDPDNSNISASIVKKIKLEYIDNPKISVEQVMRASQAAGPMYSWVCSVMRYQEIVKKIEPLTNEINNLEKDEADLKEKLKVAQAELDELTKLINEYEAQYRLLLQKQTELDNDKQKTEQKLKRASGLINSLQSEGERWSKQCSEFDQKLKNSAGDQLLISFYQIYALILPENLRRQMINNFQSALDQANITFSDNTQLDEAIFNDPSEKTRWINQCGLSNDGITLENMSSMLSLSFSDQQQYKFFMSSPGLLVNVGNIAQFKQILQKIFGKSALFASTVATDLQQNVERALRFGQTLIVENVEDYDPLLNECVDFAADVGGCTNYLSNRKLTIAGKELEANPQFRLILLMNSAGSNKALPPSLLSKCSMLNFAITQSSYASNLQQQILEYERPSVGKKRQQLMAEERQFSARLVDLEKQLLNVISQTDSKQILENDTVSSVLQKTKSEAAEVQQKREQAQILCQDLEQASELYKNVALFASAVFFTVQKLPKIKFNAYFTMQFYQFIFEKSLKQICLVENEKANQPEETTERMQKFGQNLIVHIYTYIGCALPEVERQAFALHLISLIHSDEINSEIIGFSNASFGSFEKDLIFKGLEVTLQKSFDKIDQNIELIQQNNDKFFSVSKEFVNLLQYWQGEIKEKPQIDTDQINKQNALITLVLGATLQPLAIPEVLPMIFNQLVVDNSFTKPINLNFSQLVTEFKECKQPFLISVVGPTDPNSIAMQISQNKQIIQFAVGQKDCNINNIKSKLQTIKKESLLIISNIHLAPNKFTEMLLKILQDSLNTNNYLTVVLTTTLSPLIPTSLYSACIKYSVETPLSLAVQCRKTYNDIMEMASKYKNQQLNRLSLLCALLHSIITLRSKFTPNGYIQDYNYTYADIEASFRVLISKLGDMLKQSVIQDDQIPFYYIKEYIQRICYGNKVVFPQDRVIMDKFVEIIISKETYLTEKLQILDITLPPLSASKDEVLQFLDQISDDIEHIGLQPISKKIYFSTQLKKTLTEMASLEVQDDVKMDQQDDNSSLLQLINAWLDELKSDENPTVQVKDCWYSNILSSLKEEKRISDYGLDLIVRDLQQQQKYLQKQTIRTNRIVSILQQLQVGAIPAEWKELIYFKQEKVIDFIKNFIRRRIYIFKLITKISDESLFENNEIDLKLLYQPSSMLTSFKQVFARKLKIALDDVQTVYSFTQKAELHVRIVGISVMFASCGDALKVDNELFNEVEVVFASYSGDKFEQKGLQIPVYVDQTRKAEVFKFQTECENQDLVVINACAGVLCQ</sequence>
<dbReference type="Gene3D" id="3.10.490.20">
    <property type="match status" value="1"/>
</dbReference>
<feature type="non-terminal residue" evidence="6">
    <location>
        <position position="1"/>
    </location>
</feature>
<dbReference type="InterPro" id="IPR041228">
    <property type="entry name" value="Dynein_C"/>
</dbReference>
<dbReference type="Pfam" id="PF18199">
    <property type="entry name" value="Dynein_C"/>
    <property type="match status" value="1"/>
</dbReference>
<dbReference type="Pfam" id="PF12777">
    <property type="entry name" value="MT"/>
    <property type="match status" value="1"/>
</dbReference>
<dbReference type="Gene3D" id="1.20.920.20">
    <property type="match status" value="1"/>
</dbReference>
<dbReference type="Gene3D" id="3.40.50.300">
    <property type="entry name" value="P-loop containing nucleotide triphosphate hydrolases"/>
    <property type="match status" value="2"/>
</dbReference>
<evidence type="ECO:0000256" key="1">
    <source>
        <dbReference type="SAM" id="Coils"/>
    </source>
</evidence>
<keyword evidence="1" id="KW-0175">Coiled coil</keyword>
<dbReference type="EMBL" id="GDID01005129">
    <property type="protein sequence ID" value="JAP91477.1"/>
    <property type="molecule type" value="Transcribed_RNA"/>
</dbReference>
<evidence type="ECO:0000259" key="2">
    <source>
        <dbReference type="Pfam" id="PF12777"/>
    </source>
</evidence>
<dbReference type="PANTHER" id="PTHR45703:SF36">
    <property type="entry name" value="DYNEIN HEAVY CHAIN, CYTOPLASMIC"/>
    <property type="match status" value="1"/>
</dbReference>
<evidence type="ECO:0000259" key="3">
    <source>
        <dbReference type="Pfam" id="PF12781"/>
    </source>
</evidence>
<dbReference type="Pfam" id="PF12781">
    <property type="entry name" value="AAA_9"/>
    <property type="match status" value="1"/>
</dbReference>
<evidence type="ECO:0000259" key="5">
    <source>
        <dbReference type="Pfam" id="PF18199"/>
    </source>
</evidence>
<feature type="coiled-coil region" evidence="1">
    <location>
        <begin position="131"/>
        <end position="176"/>
    </location>
</feature>
<gene>
    <name evidence="6" type="ORF">TPC1_16903</name>
</gene>
<feature type="domain" description="Dynein heavy chain coiled coil stalk" evidence="2">
    <location>
        <begin position="125"/>
        <end position="461"/>
    </location>
</feature>
<dbReference type="GO" id="GO:0030286">
    <property type="term" value="C:dynein complex"/>
    <property type="evidence" value="ECO:0007669"/>
    <property type="project" value="InterPro"/>
</dbReference>
<feature type="coiled-coil region" evidence="1">
    <location>
        <begin position="331"/>
        <end position="414"/>
    </location>
</feature>
<evidence type="ECO:0000259" key="4">
    <source>
        <dbReference type="Pfam" id="PF18198"/>
    </source>
</evidence>
<dbReference type="Pfam" id="PF18198">
    <property type="entry name" value="AAA_lid_11"/>
    <property type="match status" value="1"/>
</dbReference>